<accession>A0AAD5DX20</accession>
<proteinExistence type="predicted"/>
<dbReference type="GO" id="GO:0012506">
    <property type="term" value="C:vesicle membrane"/>
    <property type="evidence" value="ECO:0007669"/>
    <property type="project" value="TreeGrafter"/>
</dbReference>
<dbReference type="Proteomes" id="UP001205105">
    <property type="component" value="Unassembled WGS sequence"/>
</dbReference>
<dbReference type="Gene3D" id="3.10.20.90">
    <property type="entry name" value="Phosphatidylinositol 3-kinase Catalytic Subunit, Chain A, domain 1"/>
    <property type="match status" value="1"/>
</dbReference>
<evidence type="ECO:0000313" key="4">
    <source>
        <dbReference type="Proteomes" id="UP001205105"/>
    </source>
</evidence>
<feature type="region of interest" description="Disordered" evidence="1">
    <location>
        <begin position="117"/>
        <end position="156"/>
    </location>
</feature>
<gene>
    <name evidence="3" type="ORF">COHA_002283</name>
</gene>
<dbReference type="InterPro" id="IPR029071">
    <property type="entry name" value="Ubiquitin-like_domsf"/>
</dbReference>
<dbReference type="PANTHER" id="PTHR46467:SF1">
    <property type="entry name" value="TETHER CONTAINING UBX DOMAIN FOR GLUT4"/>
    <property type="match status" value="1"/>
</dbReference>
<dbReference type="SUPFAM" id="SSF54236">
    <property type="entry name" value="Ubiquitin-like"/>
    <property type="match status" value="2"/>
</dbReference>
<dbReference type="Pfam" id="PF11470">
    <property type="entry name" value="TUG-UBL1"/>
    <property type="match status" value="1"/>
</dbReference>
<evidence type="ECO:0000313" key="3">
    <source>
        <dbReference type="EMBL" id="KAI7844148.1"/>
    </source>
</evidence>
<dbReference type="GO" id="GO:0005634">
    <property type="term" value="C:nucleus"/>
    <property type="evidence" value="ECO:0007669"/>
    <property type="project" value="TreeGrafter"/>
</dbReference>
<dbReference type="GO" id="GO:0005737">
    <property type="term" value="C:cytoplasm"/>
    <property type="evidence" value="ECO:0007669"/>
    <property type="project" value="TreeGrafter"/>
</dbReference>
<dbReference type="InterPro" id="IPR021569">
    <property type="entry name" value="TUG-UBL1"/>
</dbReference>
<dbReference type="PANTHER" id="PTHR46467">
    <property type="entry name" value="TETHER CONTAINING UBX DOMAIN FOR GLUT4"/>
    <property type="match status" value="1"/>
</dbReference>
<evidence type="ECO:0000259" key="2">
    <source>
        <dbReference type="Pfam" id="PF11470"/>
    </source>
</evidence>
<name>A0AAD5DX20_9CHLO</name>
<feature type="region of interest" description="Disordered" evidence="1">
    <location>
        <begin position="377"/>
        <end position="432"/>
    </location>
</feature>
<organism evidence="3 4">
    <name type="scientific">Chlorella ohadii</name>
    <dbReference type="NCBI Taxonomy" id="2649997"/>
    <lineage>
        <taxon>Eukaryota</taxon>
        <taxon>Viridiplantae</taxon>
        <taxon>Chlorophyta</taxon>
        <taxon>core chlorophytes</taxon>
        <taxon>Trebouxiophyceae</taxon>
        <taxon>Chlorellales</taxon>
        <taxon>Chlorellaceae</taxon>
        <taxon>Chlorella clade</taxon>
        <taxon>Chlorella</taxon>
    </lineage>
</organism>
<dbReference type="AlphaFoldDB" id="A0AAD5DX20"/>
<feature type="compositionally biased region" description="Low complexity" evidence="1">
    <location>
        <begin position="383"/>
        <end position="394"/>
    </location>
</feature>
<keyword evidence="4" id="KW-1185">Reference proteome</keyword>
<dbReference type="EMBL" id="JADXDR010000033">
    <property type="protein sequence ID" value="KAI7844148.1"/>
    <property type="molecule type" value="Genomic_DNA"/>
</dbReference>
<feature type="domain" description="TUG ubiquitin-like" evidence="2">
    <location>
        <begin position="11"/>
        <end position="73"/>
    </location>
</feature>
<evidence type="ECO:0000256" key="1">
    <source>
        <dbReference type="SAM" id="MobiDB-lite"/>
    </source>
</evidence>
<dbReference type="GO" id="GO:0006886">
    <property type="term" value="P:intracellular protein transport"/>
    <property type="evidence" value="ECO:0007669"/>
    <property type="project" value="TreeGrafter"/>
</dbReference>
<comment type="caution">
    <text evidence="3">The sequence shown here is derived from an EMBL/GenBank/DDBJ whole genome shotgun (WGS) entry which is preliminary data.</text>
</comment>
<feature type="compositionally biased region" description="Gly residues" evidence="1">
    <location>
        <begin position="395"/>
        <end position="411"/>
    </location>
</feature>
<sequence>MATAVTVEAHRKRFNVKATAMQPLSAVVADVLTQLNLTDVKPEDCRLTLKGKAMDLGLPLRFANIGRNDKLELTTGREPVLGVHTAAAPAAAATAPAAAAPSPAAVPTAAPAAAAQLPAQAAPAAPHQQVAAADAPPAQQQQQQQQQQAAAPVPAAPALPAATATAAAAAAAPGGSAAAASADDAHPSVALFGRRVHVFTRQAEKEADAGASAGAGNEDDAFFEFTETDLRRAMASQAAQRAKQEGGHLMTAAMREREQRRRAEAYGAVPIRLYLPDGTHCLQTALPATEPLSSVLALARTALLPGVAAGAYLFTTPPRAVLKDLSLSLYAAKLIPAAKVHVGLDASKASPAAGAPAELIKADVLAIVEAPPQRADVMHARKAPAAAQQEQPAGSGAGSGSAGASGSGGAGAAARQGATGGKGVPKWLKLGK</sequence>
<reference evidence="3" key="1">
    <citation type="submission" date="2020-11" db="EMBL/GenBank/DDBJ databases">
        <title>Chlorella ohadii genome sequencing and assembly.</title>
        <authorList>
            <person name="Murik O."/>
            <person name="Treves H."/>
            <person name="Kedem I."/>
            <person name="Shotland Y."/>
            <person name="Kaplan A."/>
        </authorList>
    </citation>
    <scope>NUCLEOTIDE SEQUENCE</scope>
    <source>
        <strain evidence="3">1</strain>
    </source>
</reference>
<protein>
    <recommendedName>
        <fullName evidence="2">TUG ubiquitin-like domain-containing protein</fullName>
    </recommendedName>
</protein>